<protein>
    <submittedName>
        <fullName evidence="1">Uncharacterized protein</fullName>
    </submittedName>
</protein>
<dbReference type="EMBL" id="MASW01000006">
    <property type="protein sequence ID" value="PXY20842.1"/>
    <property type="molecule type" value="Genomic_DNA"/>
</dbReference>
<name>A0A2V4AKW0_9PSEU</name>
<proteinExistence type="predicted"/>
<sequence length="71" mass="7871">MNLKQKRAAASLLIRAAAEAAAMYGDDPENFPEWEDLQGVSEGEVAEQFARWLRGLPGDAWDARLPMPGKR</sequence>
<evidence type="ECO:0000313" key="1">
    <source>
        <dbReference type="EMBL" id="PXY20842.1"/>
    </source>
</evidence>
<dbReference type="RefSeq" id="WP_112283955.1">
    <property type="nucleotide sequence ID" value="NZ_MASW01000006.1"/>
</dbReference>
<accession>A0A2V4AKW0</accession>
<dbReference type="Proteomes" id="UP000249915">
    <property type="component" value="Unassembled WGS sequence"/>
</dbReference>
<evidence type="ECO:0000313" key="2">
    <source>
        <dbReference type="Proteomes" id="UP000249915"/>
    </source>
</evidence>
<comment type="caution">
    <text evidence="1">The sequence shown here is derived from an EMBL/GenBank/DDBJ whole genome shotgun (WGS) entry which is preliminary data.</text>
</comment>
<organism evidence="1 2">
    <name type="scientific">Prauserella muralis</name>
    <dbReference type="NCBI Taxonomy" id="588067"/>
    <lineage>
        <taxon>Bacteria</taxon>
        <taxon>Bacillati</taxon>
        <taxon>Actinomycetota</taxon>
        <taxon>Actinomycetes</taxon>
        <taxon>Pseudonocardiales</taxon>
        <taxon>Pseudonocardiaceae</taxon>
        <taxon>Prauserella</taxon>
    </lineage>
</organism>
<dbReference type="AlphaFoldDB" id="A0A2V4AKW0"/>
<keyword evidence="2" id="KW-1185">Reference proteome</keyword>
<gene>
    <name evidence="1" type="ORF">BAY60_25395</name>
</gene>
<reference evidence="1 2" key="1">
    <citation type="submission" date="2016-07" db="EMBL/GenBank/DDBJ databases">
        <title>Draft genome sequence of Prauserella muralis DSM 45305, isolated from a mould-covered wall in an indoor environment.</title>
        <authorList>
            <person name="Ruckert C."/>
            <person name="Albersmeier A."/>
            <person name="Jiang C.-L."/>
            <person name="Jiang Y."/>
            <person name="Kalinowski J."/>
            <person name="Schneider O."/>
            <person name="Winkler A."/>
            <person name="Zotchev S.B."/>
        </authorList>
    </citation>
    <scope>NUCLEOTIDE SEQUENCE [LARGE SCALE GENOMIC DNA]</scope>
    <source>
        <strain evidence="1 2">DSM 45305</strain>
    </source>
</reference>